<evidence type="ECO:0000313" key="1">
    <source>
        <dbReference type="EMBL" id="PVU96168.1"/>
    </source>
</evidence>
<reference evidence="1 2" key="1">
    <citation type="journal article" date="2018" name="MBio">
        <title>Comparative Genomics Reveals the Core Gene Toolbox for the Fungus-Insect Symbiosis.</title>
        <authorList>
            <person name="Wang Y."/>
            <person name="Stata M."/>
            <person name="Wang W."/>
            <person name="Stajich J.E."/>
            <person name="White M.M."/>
            <person name="Moncalvo J.M."/>
        </authorList>
    </citation>
    <scope>NUCLEOTIDE SEQUENCE [LARGE SCALE GENOMIC DNA]</scope>
    <source>
        <strain evidence="1 2">AUS-77-4</strain>
    </source>
</reference>
<evidence type="ECO:0000313" key="2">
    <source>
        <dbReference type="Proteomes" id="UP000245699"/>
    </source>
</evidence>
<gene>
    <name evidence="1" type="ORF">BB559_002486</name>
</gene>
<dbReference type="Proteomes" id="UP000245699">
    <property type="component" value="Unassembled WGS sequence"/>
</dbReference>
<name>A0A2T9YV06_9FUNG</name>
<sequence length="298" mass="34502">MDFVNSKPRVEKYIHNMGSEEYEGKGERRSVVQLHKCLEWIKEITRSITSTILNLEKPRMISEKTIKGLVFDHMGPNSIVFGDTKAPVFPTKLHADCPGPETCELDILFENSVNNHYQGLSDKTLNSMQKFNQNHIFPEIYMNDYGYENNKKAFSDSYIQYPTTNNGGSMEADIDHRNNDIEPKGFNEIEASFRYLESKAIRNSQSWLLIQYIFPNIFLEYANIVLGHDVTSGLLSPKDIYSRYLSNRYSTTCKNEQSKNQILDPQSIQKLVEHAELSLERFYYNVSISLNDCIVQEY</sequence>
<proteinExistence type="predicted"/>
<dbReference type="EMBL" id="MBFT01000158">
    <property type="protein sequence ID" value="PVU96168.1"/>
    <property type="molecule type" value="Genomic_DNA"/>
</dbReference>
<protein>
    <submittedName>
        <fullName evidence="1">Uncharacterized protein</fullName>
    </submittedName>
</protein>
<comment type="caution">
    <text evidence="1">The sequence shown here is derived from an EMBL/GenBank/DDBJ whole genome shotgun (WGS) entry which is preliminary data.</text>
</comment>
<dbReference type="AlphaFoldDB" id="A0A2T9YV06"/>
<accession>A0A2T9YV06</accession>
<organism evidence="1 2">
    <name type="scientific">Furculomyces boomerangus</name>
    <dbReference type="NCBI Taxonomy" id="61424"/>
    <lineage>
        <taxon>Eukaryota</taxon>
        <taxon>Fungi</taxon>
        <taxon>Fungi incertae sedis</taxon>
        <taxon>Zoopagomycota</taxon>
        <taxon>Kickxellomycotina</taxon>
        <taxon>Harpellomycetes</taxon>
        <taxon>Harpellales</taxon>
        <taxon>Harpellaceae</taxon>
        <taxon>Furculomyces</taxon>
    </lineage>
</organism>
<keyword evidence="2" id="KW-1185">Reference proteome</keyword>